<keyword evidence="5 10" id="KW-1133">Transmembrane helix</keyword>
<evidence type="ECO:0000256" key="9">
    <source>
        <dbReference type="ARBA" id="ARBA00023224"/>
    </source>
</evidence>
<protein>
    <recommendedName>
        <fullName evidence="13">G-protein coupled receptors family 1 profile domain-containing protein</fullName>
    </recommendedName>
</protein>
<keyword evidence="7 10" id="KW-0472">Membrane</keyword>
<keyword evidence="9" id="KW-0807">Transducer</keyword>
<reference evidence="11" key="2">
    <citation type="submission" date="2025-09" db="UniProtKB">
        <authorList>
            <consortium name="Ensembl"/>
        </authorList>
    </citation>
    <scope>IDENTIFICATION</scope>
</reference>
<dbReference type="SUPFAM" id="SSF81321">
    <property type="entry name" value="Family A G protein-coupled receptor-like"/>
    <property type="match status" value="1"/>
</dbReference>
<keyword evidence="2" id="KW-1003">Cell membrane</keyword>
<evidence type="ECO:0000256" key="6">
    <source>
        <dbReference type="ARBA" id="ARBA00023040"/>
    </source>
</evidence>
<dbReference type="GeneTree" id="ENSGT01090000260086"/>
<keyword evidence="3 10" id="KW-0812">Transmembrane</keyword>
<dbReference type="Pfam" id="PF13853">
    <property type="entry name" value="7tm_4"/>
    <property type="match status" value="1"/>
</dbReference>
<evidence type="ECO:0000256" key="8">
    <source>
        <dbReference type="ARBA" id="ARBA00023170"/>
    </source>
</evidence>
<proteinExistence type="predicted"/>
<dbReference type="Proteomes" id="UP000694390">
    <property type="component" value="Unassembled WGS sequence"/>
</dbReference>
<keyword evidence="6" id="KW-0297">G-protein coupled receptor</keyword>
<evidence type="ECO:0000256" key="3">
    <source>
        <dbReference type="ARBA" id="ARBA00022692"/>
    </source>
</evidence>
<evidence type="ECO:0000313" key="12">
    <source>
        <dbReference type="Proteomes" id="UP000694390"/>
    </source>
</evidence>
<feature type="transmembrane region" description="Helical" evidence="10">
    <location>
        <begin position="13"/>
        <end position="31"/>
    </location>
</feature>
<organism evidence="11 12">
    <name type="scientific">Gopherus evgoodei</name>
    <name type="common">Goodes thornscrub tortoise</name>
    <dbReference type="NCBI Taxonomy" id="1825980"/>
    <lineage>
        <taxon>Eukaryota</taxon>
        <taxon>Metazoa</taxon>
        <taxon>Chordata</taxon>
        <taxon>Craniata</taxon>
        <taxon>Vertebrata</taxon>
        <taxon>Euteleostomi</taxon>
        <taxon>Archelosauria</taxon>
        <taxon>Testudinata</taxon>
        <taxon>Testudines</taxon>
        <taxon>Cryptodira</taxon>
        <taxon>Durocryptodira</taxon>
        <taxon>Testudinoidea</taxon>
        <taxon>Testudinidae</taxon>
        <taxon>Gopherus</taxon>
    </lineage>
</organism>
<dbReference type="AlphaFoldDB" id="A0A8C4Y5X9"/>
<comment type="subcellular location">
    <subcellularLocation>
        <location evidence="1">Cell membrane</location>
        <topology evidence="1">Multi-pass membrane protein</topology>
    </subcellularLocation>
</comment>
<dbReference type="PANTHER" id="PTHR26452">
    <property type="entry name" value="OLFACTORY RECEPTOR"/>
    <property type="match status" value="1"/>
</dbReference>
<sequence length="115" mass="13125">GGNYSFSYRALKLIYMATVAGNMLITALVVVDKHLHTSMYYFLGNLSCLETCYTSTLLPRMLVSLLTGDKTISFSGCLSQLYHMISYDTLKHIALSKYIYHPCIRHYQILLYGCY</sequence>
<evidence type="ECO:0008006" key="13">
    <source>
        <dbReference type="Google" id="ProtNLM"/>
    </source>
</evidence>
<evidence type="ECO:0000256" key="7">
    <source>
        <dbReference type="ARBA" id="ARBA00023136"/>
    </source>
</evidence>
<evidence type="ECO:0000256" key="2">
    <source>
        <dbReference type="ARBA" id="ARBA00022475"/>
    </source>
</evidence>
<reference evidence="11" key="1">
    <citation type="submission" date="2025-08" db="UniProtKB">
        <authorList>
            <consortium name="Ensembl"/>
        </authorList>
    </citation>
    <scope>IDENTIFICATION</scope>
</reference>
<dbReference type="Gene3D" id="1.20.1070.10">
    <property type="entry name" value="Rhodopsin 7-helix transmembrane proteins"/>
    <property type="match status" value="1"/>
</dbReference>
<evidence type="ECO:0000256" key="1">
    <source>
        <dbReference type="ARBA" id="ARBA00004651"/>
    </source>
</evidence>
<evidence type="ECO:0000256" key="4">
    <source>
        <dbReference type="ARBA" id="ARBA00022725"/>
    </source>
</evidence>
<dbReference type="GO" id="GO:0004984">
    <property type="term" value="F:olfactory receptor activity"/>
    <property type="evidence" value="ECO:0007669"/>
    <property type="project" value="InterPro"/>
</dbReference>
<dbReference type="InterPro" id="IPR000725">
    <property type="entry name" value="Olfact_rcpt"/>
</dbReference>
<name>A0A8C4Y5X9_9SAUR</name>
<dbReference type="InterPro" id="IPR050516">
    <property type="entry name" value="Olfactory_GPCR"/>
</dbReference>
<evidence type="ECO:0000256" key="10">
    <source>
        <dbReference type="SAM" id="Phobius"/>
    </source>
</evidence>
<keyword evidence="4" id="KW-0552">Olfaction</keyword>
<dbReference type="GO" id="GO:0005886">
    <property type="term" value="C:plasma membrane"/>
    <property type="evidence" value="ECO:0007669"/>
    <property type="project" value="UniProtKB-SubCell"/>
</dbReference>
<evidence type="ECO:0000313" key="11">
    <source>
        <dbReference type="Ensembl" id="ENSGEVP00005020589.1"/>
    </source>
</evidence>
<keyword evidence="8" id="KW-0675">Receptor</keyword>
<dbReference type="GO" id="GO:0004930">
    <property type="term" value="F:G protein-coupled receptor activity"/>
    <property type="evidence" value="ECO:0007669"/>
    <property type="project" value="UniProtKB-KW"/>
</dbReference>
<keyword evidence="12" id="KW-1185">Reference proteome</keyword>
<accession>A0A8C4Y5X9</accession>
<evidence type="ECO:0000256" key="5">
    <source>
        <dbReference type="ARBA" id="ARBA00022989"/>
    </source>
</evidence>
<dbReference type="OrthoDB" id="6145535at2759"/>
<dbReference type="Ensembl" id="ENSGEVT00005021622.1">
    <property type="protein sequence ID" value="ENSGEVP00005020589.1"/>
    <property type="gene ID" value="ENSGEVG00005014595.1"/>
</dbReference>
<keyword evidence="4" id="KW-0716">Sensory transduction</keyword>